<evidence type="ECO:0000256" key="6">
    <source>
        <dbReference type="ARBA" id="ARBA00022857"/>
    </source>
</evidence>
<dbReference type="PIRSF" id="PIRSF000208">
    <property type="entry name" value="P450R"/>
    <property type="match status" value="1"/>
</dbReference>
<dbReference type="InterPro" id="IPR023208">
    <property type="entry name" value="P450R"/>
</dbReference>
<dbReference type="Proteomes" id="UP000006310">
    <property type="component" value="Chromosome 6"/>
</dbReference>
<keyword evidence="10 14" id="KW-0756">Sterol biosynthesis</keyword>
<feature type="binding site" evidence="14">
    <location>
        <begin position="451"/>
        <end position="453"/>
    </location>
    <ligand>
        <name>FAD</name>
        <dbReference type="ChEBI" id="CHEBI:57692"/>
    </ligand>
</feature>
<dbReference type="GO" id="GO:0005886">
    <property type="term" value="C:plasma membrane"/>
    <property type="evidence" value="ECO:0007669"/>
    <property type="project" value="UniProtKB-SubCell"/>
</dbReference>
<keyword evidence="14" id="KW-0443">Lipid metabolism</keyword>
<dbReference type="InterPro" id="IPR001094">
    <property type="entry name" value="Flavdoxin-like"/>
</dbReference>
<dbReference type="InterPro" id="IPR017938">
    <property type="entry name" value="Riboflavin_synthase-like_b-brl"/>
</dbReference>
<dbReference type="FunFam" id="3.40.50.80:FF:000001">
    <property type="entry name" value="NADPH--cytochrome P450 reductase 1"/>
    <property type="match status" value="1"/>
</dbReference>
<evidence type="ECO:0000259" key="16">
    <source>
        <dbReference type="PROSITE" id="PS50902"/>
    </source>
</evidence>
<keyword evidence="5 14" id="KW-0274">FAD</keyword>
<keyword evidence="14" id="KW-0496">Mitochondrion</keyword>
<dbReference type="GO" id="GO:0005829">
    <property type="term" value="C:cytosol"/>
    <property type="evidence" value="ECO:0007669"/>
    <property type="project" value="TreeGrafter"/>
</dbReference>
<comment type="cofactor">
    <cofactor evidence="14">
        <name>FMN</name>
        <dbReference type="ChEBI" id="CHEBI:58210"/>
    </cofactor>
    <text evidence="14">Binds 1 FMN per monomer.</text>
</comment>
<feature type="binding site" evidence="14">
    <location>
        <begin position="114"/>
        <end position="117"/>
    </location>
    <ligand>
        <name>FMN</name>
        <dbReference type="ChEBI" id="CHEBI:58210"/>
    </ligand>
</feature>
<evidence type="ECO:0000256" key="8">
    <source>
        <dbReference type="ARBA" id="ARBA00022989"/>
    </source>
</evidence>
<dbReference type="OMA" id="MTPTRIH"/>
<dbReference type="GO" id="GO:0050660">
    <property type="term" value="F:flavin adenine dinucleotide binding"/>
    <property type="evidence" value="ECO:0007669"/>
    <property type="project" value="UniProtKB-UniRule"/>
</dbReference>
<dbReference type="OrthoDB" id="1856718at2759"/>
<comment type="caution">
    <text evidence="14">Lacks conserved residue(s) required for the propagation of feature annotation.</text>
</comment>
<keyword evidence="13 14" id="KW-0753">Steroid metabolism</keyword>
<feature type="binding site" evidence="14">
    <location>
        <begin position="63"/>
        <end position="68"/>
    </location>
    <ligand>
        <name>FMN</name>
        <dbReference type="ChEBI" id="CHEBI:58210"/>
    </ligand>
</feature>
<keyword evidence="14" id="KW-1000">Mitochondrion outer membrane</keyword>
<dbReference type="PROSITE" id="PS51384">
    <property type="entry name" value="FAD_FR"/>
    <property type="match status" value="1"/>
</dbReference>
<dbReference type="PANTHER" id="PTHR19384:SF17">
    <property type="entry name" value="NADPH--CYTOCHROME P450 REDUCTASE"/>
    <property type="match status" value="1"/>
</dbReference>
<evidence type="ECO:0000256" key="14">
    <source>
        <dbReference type="HAMAP-Rule" id="MF_03212"/>
    </source>
</evidence>
<keyword evidence="6 14" id="KW-0521">NADP</keyword>
<dbReference type="GO" id="GO:0050661">
    <property type="term" value="F:NADP binding"/>
    <property type="evidence" value="ECO:0007669"/>
    <property type="project" value="UniProtKB-UniRule"/>
</dbReference>
<dbReference type="HOGENOM" id="CLU_001570_17_3_1"/>
<dbReference type="Gene3D" id="3.40.50.360">
    <property type="match status" value="1"/>
</dbReference>
<dbReference type="PRINTS" id="PR00371">
    <property type="entry name" value="FPNCR"/>
</dbReference>
<dbReference type="InterPro" id="IPR017927">
    <property type="entry name" value="FAD-bd_FR_type"/>
</dbReference>
<feature type="binding site" evidence="14">
    <location>
        <position position="280"/>
    </location>
    <ligand>
        <name>NADP(+)</name>
        <dbReference type="ChEBI" id="CHEBI:58349"/>
    </ligand>
</feature>
<dbReference type="Pfam" id="PF00175">
    <property type="entry name" value="NAD_binding_1"/>
    <property type="match status" value="1"/>
</dbReference>
<dbReference type="GO" id="GO:0005789">
    <property type="term" value="C:endoplasmic reticulum membrane"/>
    <property type="evidence" value="ECO:0007669"/>
    <property type="project" value="UniProtKB-SubCell"/>
</dbReference>
<keyword evidence="1 14" id="KW-0285">Flavoprotein</keyword>
<evidence type="ECO:0000256" key="1">
    <source>
        <dbReference type="ARBA" id="ARBA00022630"/>
    </source>
</evidence>
<dbReference type="SUPFAM" id="SSF52343">
    <property type="entry name" value="Ferredoxin reductase-like, C-terminal NADP-linked domain"/>
    <property type="match status" value="1"/>
</dbReference>
<dbReference type="InterPro" id="IPR029039">
    <property type="entry name" value="Flavoprotein-like_sf"/>
</dbReference>
<dbReference type="STRING" id="1071383.J7S8N6"/>
<feature type="binding site" evidence="14">
    <location>
        <position position="639"/>
    </location>
    <ligand>
        <name>NADP(+)</name>
        <dbReference type="ChEBI" id="CHEBI:58349"/>
    </ligand>
</feature>
<feature type="binding site" evidence="14">
    <location>
        <position position="185"/>
    </location>
    <ligand>
        <name>FMN</name>
        <dbReference type="ChEBI" id="CHEBI:58210"/>
    </ligand>
</feature>
<evidence type="ECO:0000256" key="9">
    <source>
        <dbReference type="ARBA" id="ARBA00023002"/>
    </source>
</evidence>
<comment type="similarity">
    <text evidence="14 15">In the C-terminal section; belongs to the flavoprotein pyridine nucleotide cytochrome reductase family.</text>
</comment>
<dbReference type="InterPro" id="IPR001709">
    <property type="entry name" value="Flavoprot_Pyr_Nucl_cyt_Rdtase"/>
</dbReference>
<dbReference type="KEGG" id="kng:KNAG_0F03340"/>
<evidence type="ECO:0000313" key="19">
    <source>
        <dbReference type="Proteomes" id="UP000006310"/>
    </source>
</evidence>
<gene>
    <name evidence="18" type="primary">KNAG0F03340</name>
    <name evidence="14" type="synonym">NCP1</name>
    <name evidence="18" type="ordered locus">KNAG_0F03340</name>
</gene>
<dbReference type="RefSeq" id="XP_022465242.1">
    <property type="nucleotide sequence ID" value="XM_022608780.1"/>
</dbReference>
<protein>
    <recommendedName>
        <fullName evidence="14 15">NADPH--cytochrome P450 reductase</fullName>
        <shortName evidence="14">CPR</shortName>
        <shortName evidence="14">P450R</shortName>
        <ecNumber evidence="14 15">1.6.2.4</ecNumber>
    </recommendedName>
</protein>
<reference evidence="19" key="2">
    <citation type="submission" date="2012-08" db="EMBL/GenBank/DDBJ databases">
        <title>Genome sequence of Kazachstania naganishii.</title>
        <authorList>
            <person name="Gordon J.L."/>
            <person name="Armisen D."/>
            <person name="Proux-Wera E."/>
            <person name="OhEigeartaigh S.S."/>
            <person name="Byrne K.P."/>
            <person name="Wolfe K.H."/>
        </authorList>
    </citation>
    <scope>NUCLEOTIDE SEQUENCE [LARGE SCALE GENOMIC DNA]</scope>
    <source>
        <strain evidence="19">ATCC MYA-139 / BCRC 22969 / CBS 8797 / CCRC 22969 / KCTC 17520 / NBRC 10181 / NCYC 3082</strain>
    </source>
</reference>
<evidence type="ECO:0000313" key="18">
    <source>
        <dbReference type="EMBL" id="CCK70996.1"/>
    </source>
</evidence>
<keyword evidence="12 14" id="KW-1207">Sterol metabolism</keyword>
<comment type="cofactor">
    <cofactor evidence="14">
        <name>FAD</name>
        <dbReference type="ChEBI" id="CHEBI:57692"/>
    </cofactor>
    <text evidence="14">Binds 1 FAD per monomer.</text>
</comment>
<dbReference type="GO" id="GO:0003958">
    <property type="term" value="F:NADPH-hemoprotein reductase activity"/>
    <property type="evidence" value="ECO:0007669"/>
    <property type="project" value="UniProtKB-UniRule"/>
</dbReference>
<dbReference type="EMBL" id="HE978319">
    <property type="protein sequence ID" value="CCK70996.1"/>
    <property type="molecule type" value="Genomic_DNA"/>
</dbReference>
<dbReference type="GO" id="GO:0005741">
    <property type="term" value="C:mitochondrial outer membrane"/>
    <property type="evidence" value="ECO:0007669"/>
    <property type="project" value="UniProtKB-SubCell"/>
</dbReference>
<evidence type="ECO:0000256" key="7">
    <source>
        <dbReference type="ARBA" id="ARBA00022955"/>
    </source>
</evidence>
<dbReference type="HAMAP" id="MF_03212">
    <property type="entry name" value="NCPR"/>
    <property type="match status" value="1"/>
</dbReference>
<evidence type="ECO:0000256" key="4">
    <source>
        <dbReference type="ARBA" id="ARBA00022824"/>
    </source>
</evidence>
<keyword evidence="19" id="KW-1185">Reference proteome</keyword>
<dbReference type="InterPro" id="IPR023173">
    <property type="entry name" value="NADPH_Cyt_P450_Rdtase_alpha"/>
</dbReference>
<evidence type="ECO:0000256" key="15">
    <source>
        <dbReference type="PIRNR" id="PIRNR000208"/>
    </source>
</evidence>
<feature type="binding site" evidence="14">
    <location>
        <position position="533"/>
    </location>
    <ligand>
        <name>NADP(+)</name>
        <dbReference type="ChEBI" id="CHEBI:58349"/>
    </ligand>
</feature>
<keyword evidence="3 14" id="KW-0812">Transmembrane</keyword>
<evidence type="ECO:0000256" key="3">
    <source>
        <dbReference type="ARBA" id="ARBA00022692"/>
    </source>
</evidence>
<dbReference type="GeneID" id="34526711"/>
<dbReference type="PRINTS" id="PR00369">
    <property type="entry name" value="FLAVODOXIN"/>
</dbReference>
<dbReference type="InterPro" id="IPR003097">
    <property type="entry name" value="CysJ-like_FAD-binding"/>
</dbReference>
<name>J7S8N6_HUIN7</name>
<dbReference type="PANTHER" id="PTHR19384">
    <property type="entry name" value="NITRIC OXIDE SYNTHASE-RELATED"/>
    <property type="match status" value="1"/>
</dbReference>
<dbReference type="Pfam" id="PF00667">
    <property type="entry name" value="FAD_binding_1"/>
    <property type="match status" value="1"/>
</dbReference>
<keyword evidence="14" id="KW-0444">Lipid biosynthesis</keyword>
<reference evidence="18 19" key="1">
    <citation type="journal article" date="2011" name="Proc. Natl. Acad. Sci. U.S.A.">
        <title>Evolutionary erosion of yeast sex chromosomes by mating-type switching accidents.</title>
        <authorList>
            <person name="Gordon J.L."/>
            <person name="Armisen D."/>
            <person name="Proux-Wera E."/>
            <person name="Oheigeartaigh S.S."/>
            <person name="Byrne K.P."/>
            <person name="Wolfe K.H."/>
        </authorList>
    </citation>
    <scope>NUCLEOTIDE SEQUENCE [LARGE SCALE GENOMIC DNA]</scope>
    <source>
        <strain evidence="19">ATCC MYA-139 / BCRC 22969 / CBS 8797 / CCRC 22969 / KCTC 17520 / NBRC 10181 / NCYC 3082</strain>
    </source>
</reference>
<dbReference type="Pfam" id="PF00258">
    <property type="entry name" value="Flavodoxin_1"/>
    <property type="match status" value="1"/>
</dbReference>
<comment type="similarity">
    <text evidence="14">In the N-terminal section; belongs to the flavodoxin family.</text>
</comment>
<keyword evidence="7 14" id="KW-0752">Steroid biosynthesis</keyword>
<dbReference type="CDD" id="cd06204">
    <property type="entry name" value="CYPOR"/>
    <property type="match status" value="1"/>
</dbReference>
<dbReference type="AlphaFoldDB" id="J7S8N6"/>
<feature type="binding site" evidence="14">
    <location>
        <position position="677"/>
    </location>
    <ligand>
        <name>FAD</name>
        <dbReference type="ChEBI" id="CHEBI:57692"/>
    </ligand>
</feature>
<feature type="binding site" evidence="14">
    <location>
        <begin position="150"/>
        <end position="159"/>
    </location>
    <ligand>
        <name>FMN</name>
        <dbReference type="ChEBI" id="CHEBI:58210"/>
    </ligand>
</feature>
<feature type="binding site" evidence="14">
    <location>
        <begin position="468"/>
        <end position="471"/>
    </location>
    <ligand>
        <name>FAD</name>
        <dbReference type="ChEBI" id="CHEBI:57692"/>
    </ligand>
</feature>
<evidence type="ECO:0000256" key="12">
    <source>
        <dbReference type="ARBA" id="ARBA00023166"/>
    </source>
</evidence>
<evidence type="ECO:0000256" key="2">
    <source>
        <dbReference type="ARBA" id="ARBA00022643"/>
    </source>
</evidence>
<organism evidence="18 19">
    <name type="scientific">Huiozyma naganishii (strain ATCC MYA-139 / BCRC 22969 / CBS 8797 / KCTC 17520 / NBRC 10181 / NCYC 3082 / Yp74L-3)</name>
    <name type="common">Yeast</name>
    <name type="synonym">Kazachstania naganishii</name>
    <dbReference type="NCBI Taxonomy" id="1071383"/>
    <lineage>
        <taxon>Eukaryota</taxon>
        <taxon>Fungi</taxon>
        <taxon>Dikarya</taxon>
        <taxon>Ascomycota</taxon>
        <taxon>Saccharomycotina</taxon>
        <taxon>Saccharomycetes</taxon>
        <taxon>Saccharomycetales</taxon>
        <taxon>Saccharomycetaceae</taxon>
        <taxon>Huiozyma</taxon>
    </lineage>
</organism>
<dbReference type="InterPro" id="IPR001433">
    <property type="entry name" value="OxRdtase_FAD/NAD-bd"/>
</dbReference>
<dbReference type="GO" id="GO:0006696">
    <property type="term" value="P:ergosterol biosynthetic process"/>
    <property type="evidence" value="ECO:0007669"/>
    <property type="project" value="UniProtKB-UniRule"/>
</dbReference>
<keyword evidence="9 14" id="KW-0560">Oxidoreductase</keyword>
<comment type="function">
    <text evidence="14">This enzyme is required for electron transfer from NADP to cytochrome P450 in microsomes. It can also provide electron transfer to heme oxygenase and cytochrome B5. Involved in ergosterol biosynthesis.</text>
</comment>
<evidence type="ECO:0000256" key="13">
    <source>
        <dbReference type="ARBA" id="ARBA00023221"/>
    </source>
</evidence>
<dbReference type="PROSITE" id="PS50902">
    <property type="entry name" value="FLAVODOXIN_LIKE"/>
    <property type="match status" value="1"/>
</dbReference>
<dbReference type="eggNOG" id="KOG1158">
    <property type="taxonomic scope" value="Eukaryota"/>
</dbReference>
<dbReference type="Gene3D" id="1.20.990.10">
    <property type="entry name" value="NADPH-cytochrome p450 Reductase, Chain A, domain 3"/>
    <property type="match status" value="1"/>
</dbReference>
<evidence type="ECO:0000259" key="17">
    <source>
        <dbReference type="PROSITE" id="PS51384"/>
    </source>
</evidence>
<comment type="catalytic activity">
    <reaction evidence="14 15">
        <text>2 oxidized [cytochrome P450] + NADPH = 2 reduced [cytochrome P450] + NADP(+) + H(+)</text>
        <dbReference type="Rhea" id="RHEA:24040"/>
        <dbReference type="Rhea" id="RHEA-COMP:14627"/>
        <dbReference type="Rhea" id="RHEA-COMP:14628"/>
        <dbReference type="ChEBI" id="CHEBI:15378"/>
        <dbReference type="ChEBI" id="CHEBI:55376"/>
        <dbReference type="ChEBI" id="CHEBI:57783"/>
        <dbReference type="ChEBI" id="CHEBI:58349"/>
        <dbReference type="ChEBI" id="CHEBI:60344"/>
        <dbReference type="EC" id="1.6.2.4"/>
    </reaction>
</comment>
<feature type="domain" description="Flavodoxin-like" evidence="16">
    <location>
        <begin position="57"/>
        <end position="202"/>
    </location>
</feature>
<comment type="similarity">
    <text evidence="14">Belongs to the NADPH--cytochrome P450 reductase family.</text>
</comment>
<feature type="binding site" evidence="14">
    <location>
        <begin position="597"/>
        <end position="598"/>
    </location>
    <ligand>
        <name>NADP(+)</name>
        <dbReference type="ChEBI" id="CHEBI:58349"/>
    </ligand>
</feature>
<dbReference type="Gene3D" id="2.40.30.10">
    <property type="entry name" value="Translation factors"/>
    <property type="match status" value="1"/>
</dbReference>
<feature type="binding site" evidence="14">
    <location>
        <begin position="603"/>
        <end position="607"/>
    </location>
    <ligand>
        <name>NADP(+)</name>
        <dbReference type="ChEBI" id="CHEBI:58349"/>
    </ligand>
</feature>
<accession>J7S8N6</accession>
<feature type="domain" description="FAD-binding FR-type" evidence="17">
    <location>
        <begin position="261"/>
        <end position="505"/>
    </location>
</feature>
<keyword evidence="11 14" id="KW-0472">Membrane</keyword>
<dbReference type="GO" id="GO:0010181">
    <property type="term" value="F:FMN binding"/>
    <property type="evidence" value="ECO:0007669"/>
    <property type="project" value="UniProtKB-UniRule"/>
</dbReference>
<dbReference type="InterPro" id="IPR039261">
    <property type="entry name" value="FNR_nucleotide-bd"/>
</dbReference>
<feature type="transmembrane region" description="Helical" evidence="14">
    <location>
        <begin position="6"/>
        <end position="22"/>
    </location>
</feature>
<keyword evidence="2 14" id="KW-0288">FMN</keyword>
<sequence length="677" mass="75492">MNTTDLLAIGAVFLAVAFYYNFEFLKELLVSDDGAISAGAGGSRDIAEVVMQNDKNYLVLFGSQTGTAEDYAKKFSKELINKFGLKVICVDVENYDFDNLNQLPENVMVSVFLSTYGEGDFPDGALNFEEYLNEQDAGSLENIKYTIFGLGNTTYEFFNSAAKKAMKALDNAGARLVGPLGEGDDGKGTTDEDFLSWKETVLNELKSVLQLSESENKFKPSFKYVELEEVTEEVSLGEPTRDYMPASRNSAKNVNGPFTVSHPYIAPITESHELFRSNDRNCIHSEFDISNCKVTYKTGDHLAIWPSNANEKVEQFLSTFKLNGSETFDLQPLDSTTKQPFPCPTTIESVVRHYLEITGPLSRQSFGLLTEFAPMEIKEYVKKLSEDKDAFAEEITSKNYNLADALLHLSDNKPWANVPWGFLLETIPHLQPRYYSISSSSNMDPTSIHVTSIVENTPNSITGSPTLGVTTNLIRNISVAMNNGNDKVLPVQYDLNGPRNLFQNFKLPVYVRSSNFKLPSDPSVPIIMIGPGTGVAPFRGFVRDRVHMVQQQGKPENLGKMMLFYGCRDHNDHLYANEWPEYCSTLEDKLEVHVAYSRVDAQKVYVQDKIRECESELVSMLNAGANIYVCGDASRMAKDVQKAIATMIAKDKNISESEAGAVVKAMKVSAKYQEDVW</sequence>
<dbReference type="EC" id="1.6.2.4" evidence="14 15"/>
<keyword evidence="4 14" id="KW-0256">Endoplasmic reticulum</keyword>
<feature type="binding site" evidence="14">
    <location>
        <begin position="433"/>
        <end position="436"/>
    </location>
    <ligand>
        <name>FAD</name>
        <dbReference type="ChEBI" id="CHEBI:57692"/>
    </ligand>
</feature>
<proteinExistence type="inferred from homology"/>
<dbReference type="SUPFAM" id="SSF63380">
    <property type="entry name" value="Riboflavin synthase domain-like"/>
    <property type="match status" value="1"/>
</dbReference>
<dbReference type="FunFam" id="3.40.50.360:FF:000036">
    <property type="entry name" value="NADPH--cytochrome P450 reductase"/>
    <property type="match status" value="1"/>
</dbReference>
<dbReference type="SUPFAM" id="SSF52218">
    <property type="entry name" value="Flavoproteins"/>
    <property type="match status" value="1"/>
</dbReference>
<dbReference type="Gene3D" id="3.40.50.80">
    <property type="entry name" value="Nucleotide-binding domain of ferredoxin-NADP reductase (FNR) module"/>
    <property type="match status" value="1"/>
</dbReference>
<comment type="subcellular location">
    <subcellularLocation>
        <location evidence="14">Endoplasmic reticulum membrane</location>
        <topology evidence="14">Single-pass membrane protein</topology>
        <orientation evidence="14">Cytoplasmic side</orientation>
    </subcellularLocation>
    <subcellularLocation>
        <location evidence="14">Mitochondrion outer membrane</location>
        <topology evidence="14">Single-pass membrane protein</topology>
        <orientation evidence="14">Cytoplasmic side</orientation>
    </subcellularLocation>
    <subcellularLocation>
        <location evidence="14">Cell membrane</location>
        <topology evidence="14">Single-pass membrane protein</topology>
        <orientation evidence="14">Cytoplasmic side</orientation>
    </subcellularLocation>
</comment>
<evidence type="ECO:0000256" key="11">
    <source>
        <dbReference type="ARBA" id="ARBA00023136"/>
    </source>
</evidence>
<dbReference type="InterPro" id="IPR008254">
    <property type="entry name" value="Flavodoxin/NO_synth"/>
</dbReference>
<evidence type="ECO:0000256" key="5">
    <source>
        <dbReference type="ARBA" id="ARBA00022827"/>
    </source>
</evidence>
<keyword evidence="8 14" id="KW-1133">Transmembrane helix</keyword>
<keyword evidence="14" id="KW-1003">Cell membrane</keyword>
<evidence type="ECO:0000256" key="10">
    <source>
        <dbReference type="ARBA" id="ARBA00023011"/>
    </source>
</evidence>